<dbReference type="Proteomes" id="UP001054837">
    <property type="component" value="Unassembled WGS sequence"/>
</dbReference>
<sequence length="127" mass="14638">MTSDDIYGNFYRQLYSTVTKLFAISWGIHYKVLYFTRITPGPPALPNTRQKLSDPTLGDYTGPLNIVLQFSFFKGGWADLRPSKRRRYFHWPTPSIPSGGRCSARLPPRTADRGWLLVNPLLDYRLL</sequence>
<proteinExistence type="predicted"/>
<gene>
    <name evidence="1" type="ORF">CDAR_177451</name>
</gene>
<name>A0AAV4P402_9ARAC</name>
<dbReference type="AlphaFoldDB" id="A0AAV4P402"/>
<dbReference type="EMBL" id="BPLQ01002278">
    <property type="protein sequence ID" value="GIX90936.1"/>
    <property type="molecule type" value="Genomic_DNA"/>
</dbReference>
<organism evidence="1 2">
    <name type="scientific">Caerostris darwini</name>
    <dbReference type="NCBI Taxonomy" id="1538125"/>
    <lineage>
        <taxon>Eukaryota</taxon>
        <taxon>Metazoa</taxon>
        <taxon>Ecdysozoa</taxon>
        <taxon>Arthropoda</taxon>
        <taxon>Chelicerata</taxon>
        <taxon>Arachnida</taxon>
        <taxon>Araneae</taxon>
        <taxon>Araneomorphae</taxon>
        <taxon>Entelegynae</taxon>
        <taxon>Araneoidea</taxon>
        <taxon>Araneidae</taxon>
        <taxon>Caerostris</taxon>
    </lineage>
</organism>
<accession>A0AAV4P402</accession>
<evidence type="ECO:0000313" key="2">
    <source>
        <dbReference type="Proteomes" id="UP001054837"/>
    </source>
</evidence>
<protein>
    <submittedName>
        <fullName evidence="1">Uncharacterized protein</fullName>
    </submittedName>
</protein>
<comment type="caution">
    <text evidence="1">The sequence shown here is derived from an EMBL/GenBank/DDBJ whole genome shotgun (WGS) entry which is preliminary data.</text>
</comment>
<reference evidence="1 2" key="1">
    <citation type="submission" date="2021-06" db="EMBL/GenBank/DDBJ databases">
        <title>Caerostris darwini draft genome.</title>
        <authorList>
            <person name="Kono N."/>
            <person name="Arakawa K."/>
        </authorList>
    </citation>
    <scope>NUCLEOTIDE SEQUENCE [LARGE SCALE GENOMIC DNA]</scope>
</reference>
<keyword evidence="2" id="KW-1185">Reference proteome</keyword>
<evidence type="ECO:0000313" key="1">
    <source>
        <dbReference type="EMBL" id="GIX90936.1"/>
    </source>
</evidence>